<sequence length="309" mass="34497">MFMLSLQFSLCPFHHFRMALHGILGAKPEFPNYKPPPLHIYVVAVQDQPKVLSWDFSSSDAKPGRKINNKIVILSDGQTVTKMTVYENQACKFIPGSSYILRGYILKGESPPYHLTLTRDTQVFRGASITINDVLIKEGEALLQPTSVLTPLAEVSGQRDFMTIKGEVIEVSSVKKVLFGKEAIPLRNLTLRKDKIRASICLWQEASMADIQLGSHMRISHLKGKHSGYGLQLQSTNYTTLEEINTSEENADDVVGVMDSETPGFVNLLLAVVSIDHSKWDPFEVQLSNGPVRVMYKRSGNVITDIYSL</sequence>
<organism evidence="1 2">
    <name type="scientific">Betta splendens</name>
    <name type="common">Siamese fighting fish</name>
    <dbReference type="NCBI Taxonomy" id="158456"/>
    <lineage>
        <taxon>Eukaryota</taxon>
        <taxon>Metazoa</taxon>
        <taxon>Chordata</taxon>
        <taxon>Craniata</taxon>
        <taxon>Vertebrata</taxon>
        <taxon>Euteleostomi</taxon>
        <taxon>Actinopterygii</taxon>
        <taxon>Neopterygii</taxon>
        <taxon>Teleostei</taxon>
        <taxon>Neoteleostei</taxon>
        <taxon>Acanthomorphata</taxon>
        <taxon>Anabantaria</taxon>
        <taxon>Anabantiformes</taxon>
        <taxon>Anabantoidei</taxon>
        <taxon>Osphronemidae</taxon>
        <taxon>Betta</taxon>
    </lineage>
</organism>
<evidence type="ECO:0000313" key="2">
    <source>
        <dbReference type="RefSeq" id="XP_055366644.1"/>
    </source>
</evidence>
<dbReference type="KEGG" id="bspl:129604427"/>
<dbReference type="OrthoDB" id="8880272at2759"/>
<keyword evidence="1" id="KW-1185">Reference proteome</keyword>
<dbReference type="AlphaFoldDB" id="A0A9W2XXZ1"/>
<proteinExistence type="predicted"/>
<accession>A0A9W2XXZ1</accession>
<dbReference type="GeneID" id="129604427"/>
<dbReference type="RefSeq" id="XP_055366644.1">
    <property type="nucleotide sequence ID" value="XM_055510669.1"/>
</dbReference>
<dbReference type="Proteomes" id="UP000515150">
    <property type="component" value="Chromosome 8"/>
</dbReference>
<evidence type="ECO:0000313" key="1">
    <source>
        <dbReference type="Proteomes" id="UP000515150"/>
    </source>
</evidence>
<protein>
    <submittedName>
        <fullName evidence="2">Uncharacterized protein LOC129604427</fullName>
    </submittedName>
</protein>
<name>A0A9W2XXZ1_BETSP</name>
<reference evidence="2" key="1">
    <citation type="submission" date="2025-08" db="UniProtKB">
        <authorList>
            <consortium name="RefSeq"/>
        </authorList>
    </citation>
    <scope>IDENTIFICATION</scope>
</reference>
<gene>
    <name evidence="2" type="primary">LOC129604427</name>
</gene>